<dbReference type="InterPro" id="IPR003661">
    <property type="entry name" value="HisK_dim/P_dom"/>
</dbReference>
<dbReference type="SMART" id="SM00388">
    <property type="entry name" value="HisKA"/>
    <property type="match status" value="1"/>
</dbReference>
<comment type="catalytic activity">
    <reaction evidence="1">
        <text>ATP + protein L-histidine = ADP + protein N-phospho-L-histidine.</text>
        <dbReference type="EC" id="2.7.13.3"/>
    </reaction>
</comment>
<keyword evidence="9" id="KW-0902">Two-component regulatory system</keyword>
<sequence>MAETFSIRRRLLVGAIAALGLALLALMAISAFYARQAADRAFDRLLAGAALSISGAVQVEDNDVALELPPAALLMLAYSGEDRVFYLVQGPAGAAVTGYPDFGNLLPRAASTDPVFATIEYRGEPTRVATVGRLVTLGERTGWVTVRVGQTQDARAALARELTARASLGLAALAALALVLLSFGLGRALRPLRAIELELRRREPNDLAPLREPVPVEVSALALALNDFMGRLDNLVRRLRSLLADAAHQVRTPLAALRAQAEIALEETDPERLRDRLGRIHANAVHASQLVSQILMDATVLHRLESQEWQPVAVSQVLEDVLKSLDPGSADRVDAAVGPDAANASVNGDRIALREMLRNLVENALLHAPGSPVEISVTAEDGGRVALAVLDRGPGIPDADKPAVLERFRRGAAAKEGTGSGLGLSIADTVARGHGGALVLTDRPGGGLCARVTLPAAFAPGRAGLGMTAAMAALLLLAAAVAPDAARADAVLSRYPASGPELATLVIAGATDKAQFEPVIRDFQATRPDLAVAYVEMDTVELHERFLAGTLDLPPDVLISSAIDLQIKLANDGHALAYASAATAALPGWARWRNEVFGFTFEPAVMVYNPDLIPDAEAPRSRAQLVRLLGERGESLRGRIATYDIVRSGVGHLLAAQDAQISSSFWRLTSAMGNAGVLLERGSGAMIDRVERGDLALAYNVLGSYAFARQAAGARLRVVMPSDYTLALSRAVLIPRGSAHPEAARALIDYLLSPRGQALLARIGLGAVMGEGSGTASAIAAEARGPVQPVPLGPALLTFLDQQRRSRFLQAWLQLVSGI</sequence>
<keyword evidence="7" id="KW-0418">Kinase</keyword>
<evidence type="ECO:0000256" key="5">
    <source>
        <dbReference type="ARBA" id="ARBA00022679"/>
    </source>
</evidence>
<dbReference type="EMBL" id="JANCLU010000002">
    <property type="protein sequence ID" value="MCP8937606.1"/>
    <property type="molecule type" value="Genomic_DNA"/>
</dbReference>
<dbReference type="EC" id="2.7.13.3" evidence="3"/>
<dbReference type="PRINTS" id="PR00344">
    <property type="entry name" value="BCTRLSENSOR"/>
</dbReference>
<evidence type="ECO:0000313" key="13">
    <source>
        <dbReference type="EMBL" id="MCP8937606.1"/>
    </source>
</evidence>
<evidence type="ECO:0000256" key="3">
    <source>
        <dbReference type="ARBA" id="ARBA00012438"/>
    </source>
</evidence>
<dbReference type="Proteomes" id="UP001205890">
    <property type="component" value="Unassembled WGS sequence"/>
</dbReference>
<keyword evidence="14" id="KW-1185">Reference proteome</keyword>
<reference evidence="13 14" key="1">
    <citation type="submission" date="2022-07" db="EMBL/GenBank/DDBJ databases">
        <authorList>
            <person name="Li W.-J."/>
            <person name="Deng Q.-Q."/>
        </authorList>
    </citation>
    <scope>NUCLEOTIDE SEQUENCE [LARGE SCALE GENOMIC DNA]</scope>
    <source>
        <strain evidence="13 14">SYSU M60028</strain>
    </source>
</reference>
<evidence type="ECO:0000256" key="4">
    <source>
        <dbReference type="ARBA" id="ARBA00022553"/>
    </source>
</evidence>
<evidence type="ECO:0000256" key="6">
    <source>
        <dbReference type="ARBA" id="ARBA00022692"/>
    </source>
</evidence>
<evidence type="ECO:0000256" key="2">
    <source>
        <dbReference type="ARBA" id="ARBA00004370"/>
    </source>
</evidence>
<evidence type="ECO:0000313" key="14">
    <source>
        <dbReference type="Proteomes" id="UP001205890"/>
    </source>
</evidence>
<keyword evidence="4" id="KW-0597">Phosphoprotein</keyword>
<protein>
    <recommendedName>
        <fullName evidence="3">histidine kinase</fullName>
        <ecNumber evidence="3">2.7.13.3</ecNumber>
    </recommendedName>
</protein>
<dbReference type="InterPro" id="IPR004358">
    <property type="entry name" value="Sig_transdc_His_kin-like_C"/>
</dbReference>
<dbReference type="RefSeq" id="WP_254738758.1">
    <property type="nucleotide sequence ID" value="NZ_JANCLU010000002.1"/>
</dbReference>
<dbReference type="SMART" id="SM00387">
    <property type="entry name" value="HATPase_c"/>
    <property type="match status" value="1"/>
</dbReference>
<dbReference type="InterPro" id="IPR013727">
    <property type="entry name" value="2CSK_N"/>
</dbReference>
<gene>
    <name evidence="13" type="ORF">NK718_03690</name>
</gene>
<keyword evidence="10" id="KW-0472">Membrane</keyword>
<evidence type="ECO:0000256" key="9">
    <source>
        <dbReference type="ARBA" id="ARBA00023012"/>
    </source>
</evidence>
<dbReference type="InterPro" id="IPR003660">
    <property type="entry name" value="HAMP_dom"/>
</dbReference>
<accession>A0ABT1L7X7</accession>
<feature type="domain" description="Histidine kinase" evidence="11">
    <location>
        <begin position="245"/>
        <end position="458"/>
    </location>
</feature>
<dbReference type="SUPFAM" id="SSF53850">
    <property type="entry name" value="Periplasmic binding protein-like II"/>
    <property type="match status" value="1"/>
</dbReference>
<evidence type="ECO:0000256" key="10">
    <source>
        <dbReference type="ARBA" id="ARBA00023136"/>
    </source>
</evidence>
<dbReference type="Pfam" id="PF13531">
    <property type="entry name" value="SBP_bac_11"/>
    <property type="match status" value="1"/>
</dbReference>
<dbReference type="PANTHER" id="PTHR45436">
    <property type="entry name" value="SENSOR HISTIDINE KINASE YKOH"/>
    <property type="match status" value="1"/>
</dbReference>
<dbReference type="SUPFAM" id="SSF55874">
    <property type="entry name" value="ATPase domain of HSP90 chaperone/DNA topoisomerase II/histidine kinase"/>
    <property type="match status" value="1"/>
</dbReference>
<dbReference type="PROSITE" id="PS50109">
    <property type="entry name" value="HIS_KIN"/>
    <property type="match status" value="1"/>
</dbReference>
<feature type="domain" description="HAMP" evidence="12">
    <location>
        <begin position="186"/>
        <end position="237"/>
    </location>
</feature>
<comment type="subcellular location">
    <subcellularLocation>
        <location evidence="2">Membrane</location>
    </subcellularLocation>
</comment>
<dbReference type="Pfam" id="PF00512">
    <property type="entry name" value="HisKA"/>
    <property type="match status" value="1"/>
</dbReference>
<dbReference type="InterPro" id="IPR005467">
    <property type="entry name" value="His_kinase_dom"/>
</dbReference>
<evidence type="ECO:0000259" key="12">
    <source>
        <dbReference type="PROSITE" id="PS50885"/>
    </source>
</evidence>
<evidence type="ECO:0000256" key="8">
    <source>
        <dbReference type="ARBA" id="ARBA00022989"/>
    </source>
</evidence>
<dbReference type="Pfam" id="PF02518">
    <property type="entry name" value="HATPase_c"/>
    <property type="match status" value="1"/>
</dbReference>
<evidence type="ECO:0000256" key="1">
    <source>
        <dbReference type="ARBA" id="ARBA00000085"/>
    </source>
</evidence>
<proteinExistence type="predicted"/>
<dbReference type="InterPro" id="IPR050428">
    <property type="entry name" value="TCS_sensor_his_kinase"/>
</dbReference>
<name>A0ABT1L7X7_9HYPH</name>
<keyword evidence="6" id="KW-0812">Transmembrane</keyword>
<dbReference type="CDD" id="cd00082">
    <property type="entry name" value="HisKA"/>
    <property type="match status" value="1"/>
</dbReference>
<evidence type="ECO:0000256" key="7">
    <source>
        <dbReference type="ARBA" id="ARBA00022777"/>
    </source>
</evidence>
<dbReference type="SUPFAM" id="SSF47384">
    <property type="entry name" value="Homodimeric domain of signal transducing histidine kinase"/>
    <property type="match status" value="1"/>
</dbReference>
<dbReference type="InterPro" id="IPR036097">
    <property type="entry name" value="HisK_dim/P_sf"/>
</dbReference>
<dbReference type="PANTHER" id="PTHR45436:SF1">
    <property type="entry name" value="SENSOR PROTEIN QSEC"/>
    <property type="match status" value="1"/>
</dbReference>
<dbReference type="PROSITE" id="PS50885">
    <property type="entry name" value="HAMP"/>
    <property type="match status" value="1"/>
</dbReference>
<evidence type="ECO:0000259" key="11">
    <source>
        <dbReference type="PROSITE" id="PS50109"/>
    </source>
</evidence>
<dbReference type="Gene3D" id="3.30.565.10">
    <property type="entry name" value="Histidine kinase-like ATPase, C-terminal domain"/>
    <property type="match status" value="1"/>
</dbReference>
<keyword evidence="8" id="KW-1133">Transmembrane helix</keyword>
<dbReference type="Pfam" id="PF08521">
    <property type="entry name" value="2CSK_N"/>
    <property type="match status" value="1"/>
</dbReference>
<comment type="caution">
    <text evidence="13">The sequence shown here is derived from an EMBL/GenBank/DDBJ whole genome shotgun (WGS) entry which is preliminary data.</text>
</comment>
<dbReference type="InterPro" id="IPR003594">
    <property type="entry name" value="HATPase_dom"/>
</dbReference>
<organism evidence="13 14">
    <name type="scientific">Alsobacter ponti</name>
    <dbReference type="NCBI Taxonomy" id="2962936"/>
    <lineage>
        <taxon>Bacteria</taxon>
        <taxon>Pseudomonadati</taxon>
        <taxon>Pseudomonadota</taxon>
        <taxon>Alphaproteobacteria</taxon>
        <taxon>Hyphomicrobiales</taxon>
        <taxon>Alsobacteraceae</taxon>
        <taxon>Alsobacter</taxon>
    </lineage>
</organism>
<dbReference type="InterPro" id="IPR036890">
    <property type="entry name" value="HATPase_C_sf"/>
</dbReference>
<keyword evidence="5" id="KW-0808">Transferase</keyword>
<dbReference type="CDD" id="cd00075">
    <property type="entry name" value="HATPase"/>
    <property type="match status" value="1"/>
</dbReference>
<dbReference type="Gene3D" id="3.40.190.10">
    <property type="entry name" value="Periplasmic binding protein-like II"/>
    <property type="match status" value="2"/>
</dbReference>
<dbReference type="Gene3D" id="1.10.287.130">
    <property type="match status" value="1"/>
</dbReference>